<gene>
    <name evidence="2" type="ORF">PV367_00690</name>
</gene>
<comment type="caution">
    <text evidence="2">The sequence shown here is derived from an EMBL/GenBank/DDBJ whole genome shotgun (WGS) entry which is preliminary data.</text>
</comment>
<protein>
    <submittedName>
        <fullName evidence="2">Uncharacterized protein</fullName>
    </submittedName>
</protein>
<name>A0AAJ2UJB0_9ACTN</name>
<accession>A0AAJ2UJB0</accession>
<proteinExistence type="predicted"/>
<evidence type="ECO:0000313" key="3">
    <source>
        <dbReference type="Proteomes" id="UP001273589"/>
    </source>
</evidence>
<feature type="transmembrane region" description="Helical" evidence="1">
    <location>
        <begin position="27"/>
        <end position="46"/>
    </location>
</feature>
<dbReference type="RefSeq" id="WP_319688363.1">
    <property type="nucleotide sequence ID" value="NZ_JARAWN010000002.1"/>
</dbReference>
<dbReference type="AlphaFoldDB" id="A0AAJ2UJB0"/>
<organism evidence="2 3">
    <name type="scientific">Streptomyces europaeiscabiei</name>
    <dbReference type="NCBI Taxonomy" id="146819"/>
    <lineage>
        <taxon>Bacteria</taxon>
        <taxon>Bacillati</taxon>
        <taxon>Actinomycetota</taxon>
        <taxon>Actinomycetes</taxon>
        <taxon>Kitasatosporales</taxon>
        <taxon>Streptomycetaceae</taxon>
        <taxon>Streptomyces</taxon>
    </lineage>
</organism>
<keyword evidence="1" id="KW-0812">Transmembrane</keyword>
<keyword evidence="1" id="KW-1133">Transmembrane helix</keyword>
<reference evidence="2" key="1">
    <citation type="journal article" date="2023" name="Microb. Genom.">
        <title>Mesoterricola silvestris gen. nov., sp. nov., Mesoterricola sediminis sp. nov., Geothrix oryzae sp. nov., Geothrix edaphica sp. nov., Geothrix rubra sp. nov., and Geothrix limicola sp. nov., six novel members of Acidobacteriota isolated from soils.</title>
        <authorList>
            <person name="Weisberg A.J."/>
            <person name="Pearce E."/>
            <person name="Kramer C.G."/>
            <person name="Chang J.H."/>
            <person name="Clarke C.R."/>
        </authorList>
    </citation>
    <scope>NUCLEOTIDE SEQUENCE</scope>
    <source>
        <strain evidence="2">ND06-05F</strain>
    </source>
</reference>
<evidence type="ECO:0000313" key="2">
    <source>
        <dbReference type="EMBL" id="MDX3128356.1"/>
    </source>
</evidence>
<dbReference type="EMBL" id="JARAWN010000002">
    <property type="protein sequence ID" value="MDX3128356.1"/>
    <property type="molecule type" value="Genomic_DNA"/>
</dbReference>
<keyword evidence="1" id="KW-0472">Membrane</keyword>
<dbReference type="Proteomes" id="UP001273589">
    <property type="component" value="Unassembled WGS sequence"/>
</dbReference>
<evidence type="ECO:0000256" key="1">
    <source>
        <dbReference type="SAM" id="Phobius"/>
    </source>
</evidence>
<sequence length="54" mass="5909">MPQERVYDEVERSAAGGAGSMWATAPLMWLSLAGLGLDLPGWAWVWPSRRTACC</sequence>